<protein>
    <submittedName>
        <fullName evidence="1">Uncharacterized protein</fullName>
    </submittedName>
</protein>
<dbReference type="Proteomes" id="UP000176501">
    <property type="component" value="Unassembled WGS sequence"/>
</dbReference>
<gene>
    <name evidence="1" type="ORF">A2304_03460</name>
</gene>
<organism evidence="1 2">
    <name type="scientific">Candidatus Uhrbacteria bacterium RIFOXYB2_FULL_57_15</name>
    <dbReference type="NCBI Taxonomy" id="1802422"/>
    <lineage>
        <taxon>Bacteria</taxon>
        <taxon>Candidatus Uhriibacteriota</taxon>
    </lineage>
</organism>
<comment type="caution">
    <text evidence="1">The sequence shown here is derived from an EMBL/GenBank/DDBJ whole genome shotgun (WGS) entry which is preliminary data.</text>
</comment>
<evidence type="ECO:0000313" key="2">
    <source>
        <dbReference type="Proteomes" id="UP000176501"/>
    </source>
</evidence>
<sequence>MHYVYDFDSTLYATQRLWEQWVDMLHRLGFETPTLGEVERVFNEKGIVFDPRRHAEYVGMDAEAADRAVRELRGLTDSLWSTLLFDDVLPFRAREGRRTGRAC</sequence>
<dbReference type="EMBL" id="MGFE01000023">
    <property type="protein sequence ID" value="OGL98114.1"/>
    <property type="molecule type" value="Genomic_DNA"/>
</dbReference>
<proteinExistence type="predicted"/>
<accession>A0A1F7W7P7</accession>
<name>A0A1F7W7P7_9BACT</name>
<dbReference type="AlphaFoldDB" id="A0A1F7W7P7"/>
<reference evidence="1 2" key="1">
    <citation type="journal article" date="2016" name="Nat. Commun.">
        <title>Thousands of microbial genomes shed light on interconnected biogeochemical processes in an aquifer system.</title>
        <authorList>
            <person name="Anantharaman K."/>
            <person name="Brown C.T."/>
            <person name="Hug L.A."/>
            <person name="Sharon I."/>
            <person name="Castelle C.J."/>
            <person name="Probst A.J."/>
            <person name="Thomas B.C."/>
            <person name="Singh A."/>
            <person name="Wilkins M.J."/>
            <person name="Karaoz U."/>
            <person name="Brodie E.L."/>
            <person name="Williams K.H."/>
            <person name="Hubbard S.S."/>
            <person name="Banfield J.F."/>
        </authorList>
    </citation>
    <scope>NUCLEOTIDE SEQUENCE [LARGE SCALE GENOMIC DNA]</scope>
</reference>
<evidence type="ECO:0000313" key="1">
    <source>
        <dbReference type="EMBL" id="OGL98114.1"/>
    </source>
</evidence>